<dbReference type="Proteomes" id="UP000233837">
    <property type="component" value="Unassembled WGS sequence"/>
</dbReference>
<accession>A0A2I0XED8</accession>
<dbReference type="PANTHER" id="PTHR35688:SF2">
    <property type="entry name" value="NAD(P)-LINKED OXIDOREDUCTASE SUPERFAMILY PROTEIN"/>
    <property type="match status" value="1"/>
</dbReference>
<evidence type="ECO:0000313" key="3">
    <source>
        <dbReference type="EMBL" id="PKU86260.1"/>
    </source>
</evidence>
<keyword evidence="1" id="KW-0472">Membrane</keyword>
<feature type="domain" description="YdbS-like PH" evidence="2">
    <location>
        <begin position="103"/>
        <end position="172"/>
    </location>
</feature>
<dbReference type="InterPro" id="IPR005182">
    <property type="entry name" value="YdbS-like_PH"/>
</dbReference>
<proteinExistence type="predicted"/>
<keyword evidence="1" id="KW-1133">Transmembrane helix</keyword>
<dbReference type="EMBL" id="KZ501954">
    <property type="protein sequence ID" value="PKU86260.1"/>
    <property type="molecule type" value="Genomic_DNA"/>
</dbReference>
<sequence>MAAVAVLAPPASAAIAAAPRPSPYSFPSKPISKIPPLSKITSKLLVSSKTSTSSPSTSSLVEKEERIFFDGGAHYGDLVTNLLLGFTLLWLPLTIAAVSRAFFLRYRFTNRRVTVISGFTGQDRSDFPYSAIKDVQVVPRLIGEWGDIVITLKDGTKVDIRSVPRFRMVSDYCLLMADGASKGSLEQKTGSGPRGF</sequence>
<dbReference type="AlphaFoldDB" id="A0A2I0XED8"/>
<feature type="transmembrane region" description="Helical" evidence="1">
    <location>
        <begin position="82"/>
        <end position="103"/>
    </location>
</feature>
<gene>
    <name evidence="3" type="ORF">MA16_Dca002091</name>
</gene>
<keyword evidence="4" id="KW-1185">Reference proteome</keyword>
<keyword evidence="1" id="KW-0812">Transmembrane</keyword>
<dbReference type="PANTHER" id="PTHR35688">
    <property type="entry name" value="NAD(P)-LINKED OXIDOREDUCTASE SUPERFAMILY PROTEIN"/>
    <property type="match status" value="1"/>
</dbReference>
<protein>
    <recommendedName>
        <fullName evidence="2">YdbS-like PH domain-containing protein</fullName>
    </recommendedName>
</protein>
<evidence type="ECO:0000259" key="2">
    <source>
        <dbReference type="Pfam" id="PF03703"/>
    </source>
</evidence>
<reference evidence="3 4" key="2">
    <citation type="journal article" date="2017" name="Nature">
        <title>The Apostasia genome and the evolution of orchids.</title>
        <authorList>
            <person name="Zhang G.Q."/>
            <person name="Liu K.W."/>
            <person name="Li Z."/>
            <person name="Lohaus R."/>
            <person name="Hsiao Y.Y."/>
            <person name="Niu S.C."/>
            <person name="Wang J.Y."/>
            <person name="Lin Y.C."/>
            <person name="Xu Q."/>
            <person name="Chen L.J."/>
            <person name="Yoshida K."/>
            <person name="Fujiwara S."/>
            <person name="Wang Z.W."/>
            <person name="Zhang Y.Q."/>
            <person name="Mitsuda N."/>
            <person name="Wang M."/>
            <person name="Liu G.H."/>
            <person name="Pecoraro L."/>
            <person name="Huang H.X."/>
            <person name="Xiao X.J."/>
            <person name="Lin M."/>
            <person name="Wu X.Y."/>
            <person name="Wu W.L."/>
            <person name="Chen Y.Y."/>
            <person name="Chang S.B."/>
            <person name="Sakamoto S."/>
            <person name="Ohme-Takagi M."/>
            <person name="Yagi M."/>
            <person name="Zeng S.J."/>
            <person name="Shen C.Y."/>
            <person name="Yeh C.M."/>
            <person name="Luo Y.B."/>
            <person name="Tsai W.C."/>
            <person name="Van de Peer Y."/>
            <person name="Liu Z.J."/>
        </authorList>
    </citation>
    <scope>NUCLEOTIDE SEQUENCE [LARGE SCALE GENOMIC DNA]</scope>
    <source>
        <tissue evidence="3">The whole plant</tissue>
    </source>
</reference>
<name>A0A2I0XED8_9ASPA</name>
<reference evidence="3 4" key="1">
    <citation type="journal article" date="2016" name="Sci. Rep.">
        <title>The Dendrobium catenatum Lindl. genome sequence provides insights into polysaccharide synthase, floral development and adaptive evolution.</title>
        <authorList>
            <person name="Zhang G.Q."/>
            <person name="Xu Q."/>
            <person name="Bian C."/>
            <person name="Tsai W.C."/>
            <person name="Yeh C.M."/>
            <person name="Liu K.W."/>
            <person name="Yoshida K."/>
            <person name="Zhang L.S."/>
            <person name="Chang S.B."/>
            <person name="Chen F."/>
            <person name="Shi Y."/>
            <person name="Su Y.Y."/>
            <person name="Zhang Y.Q."/>
            <person name="Chen L.J."/>
            <person name="Yin Y."/>
            <person name="Lin M."/>
            <person name="Huang H."/>
            <person name="Deng H."/>
            <person name="Wang Z.W."/>
            <person name="Zhu S.L."/>
            <person name="Zhao X."/>
            <person name="Deng C."/>
            <person name="Niu S.C."/>
            <person name="Huang J."/>
            <person name="Wang M."/>
            <person name="Liu G.H."/>
            <person name="Yang H.J."/>
            <person name="Xiao X.J."/>
            <person name="Hsiao Y.Y."/>
            <person name="Wu W.L."/>
            <person name="Chen Y.Y."/>
            <person name="Mitsuda N."/>
            <person name="Ohme-Takagi M."/>
            <person name="Luo Y.B."/>
            <person name="Van de Peer Y."/>
            <person name="Liu Z.J."/>
        </authorList>
    </citation>
    <scope>NUCLEOTIDE SEQUENCE [LARGE SCALE GENOMIC DNA]</scope>
    <source>
        <tissue evidence="3">The whole plant</tissue>
    </source>
</reference>
<evidence type="ECO:0000313" key="4">
    <source>
        <dbReference type="Proteomes" id="UP000233837"/>
    </source>
</evidence>
<dbReference type="STRING" id="906689.A0A2I0XED8"/>
<dbReference type="Pfam" id="PF03703">
    <property type="entry name" value="bPH_2"/>
    <property type="match status" value="1"/>
</dbReference>
<evidence type="ECO:0000256" key="1">
    <source>
        <dbReference type="SAM" id="Phobius"/>
    </source>
</evidence>
<dbReference type="OrthoDB" id="3001at2759"/>
<organism evidence="3 4">
    <name type="scientific">Dendrobium catenatum</name>
    <dbReference type="NCBI Taxonomy" id="906689"/>
    <lineage>
        <taxon>Eukaryota</taxon>
        <taxon>Viridiplantae</taxon>
        <taxon>Streptophyta</taxon>
        <taxon>Embryophyta</taxon>
        <taxon>Tracheophyta</taxon>
        <taxon>Spermatophyta</taxon>
        <taxon>Magnoliopsida</taxon>
        <taxon>Liliopsida</taxon>
        <taxon>Asparagales</taxon>
        <taxon>Orchidaceae</taxon>
        <taxon>Epidendroideae</taxon>
        <taxon>Malaxideae</taxon>
        <taxon>Dendrobiinae</taxon>
        <taxon>Dendrobium</taxon>
    </lineage>
</organism>